<evidence type="ECO:0000256" key="3">
    <source>
        <dbReference type="SAM" id="SignalP"/>
    </source>
</evidence>
<feature type="signal peptide" evidence="3">
    <location>
        <begin position="1"/>
        <end position="30"/>
    </location>
</feature>
<proteinExistence type="predicted"/>
<gene>
    <name evidence="4" type="ORF">KC01_LOCUS37236</name>
</gene>
<keyword evidence="5" id="KW-1185">Reference proteome</keyword>
<accession>A0AAV2MBD6</accession>
<keyword evidence="3" id="KW-0732">Signal</keyword>
<protein>
    <submittedName>
        <fullName evidence="4">Uncharacterized protein</fullName>
    </submittedName>
</protein>
<evidence type="ECO:0000313" key="4">
    <source>
        <dbReference type="EMBL" id="CAL1610668.1"/>
    </source>
</evidence>
<keyword evidence="2" id="KW-0472">Membrane</keyword>
<feature type="compositionally biased region" description="Polar residues" evidence="1">
    <location>
        <begin position="32"/>
        <end position="42"/>
    </location>
</feature>
<dbReference type="AlphaFoldDB" id="A0AAV2MBD6"/>
<name>A0AAV2MBD6_KNICA</name>
<evidence type="ECO:0000313" key="5">
    <source>
        <dbReference type="Proteomes" id="UP001497482"/>
    </source>
</evidence>
<keyword evidence="2" id="KW-1133">Transmembrane helix</keyword>
<feature type="chain" id="PRO_5043729875" evidence="3">
    <location>
        <begin position="31"/>
        <end position="236"/>
    </location>
</feature>
<dbReference type="Proteomes" id="UP001497482">
    <property type="component" value="Chromosome 7"/>
</dbReference>
<sequence>MQKRSEELFGRKSVICVVLAILQITKHTSAQSNTTISSNTTVPQSTYSSAPSPSPSGYHTMPSNTTSALGDPAQFWCGVPKSSEGLTFTFYGRAQNFTLSCPTGHVEDIPQALEGLCVVHLDLLLAGWVLKGTSLPDNGTKVVCQRSGYPAAPTAYLYVYDNGSGNSLLIGIAFGGFFGVITVFGLLYLYLTRSESFQKCFRGKDNTPDDLREIVDNIEIPSTSSPPTLNEKMRDL</sequence>
<evidence type="ECO:0000256" key="2">
    <source>
        <dbReference type="SAM" id="Phobius"/>
    </source>
</evidence>
<dbReference type="EMBL" id="OZ035829">
    <property type="protein sequence ID" value="CAL1610668.1"/>
    <property type="molecule type" value="Genomic_DNA"/>
</dbReference>
<reference evidence="4 5" key="1">
    <citation type="submission" date="2024-04" db="EMBL/GenBank/DDBJ databases">
        <authorList>
            <person name="Waldvogel A.-M."/>
            <person name="Schoenle A."/>
        </authorList>
    </citation>
    <scope>NUCLEOTIDE SEQUENCE [LARGE SCALE GENOMIC DNA]</scope>
</reference>
<keyword evidence="2" id="KW-0812">Transmembrane</keyword>
<feature type="region of interest" description="Disordered" evidence="1">
    <location>
        <begin position="32"/>
        <end position="64"/>
    </location>
</feature>
<organism evidence="4 5">
    <name type="scientific">Knipowitschia caucasica</name>
    <name type="common">Caucasian dwarf goby</name>
    <name type="synonym">Pomatoschistus caucasicus</name>
    <dbReference type="NCBI Taxonomy" id="637954"/>
    <lineage>
        <taxon>Eukaryota</taxon>
        <taxon>Metazoa</taxon>
        <taxon>Chordata</taxon>
        <taxon>Craniata</taxon>
        <taxon>Vertebrata</taxon>
        <taxon>Euteleostomi</taxon>
        <taxon>Actinopterygii</taxon>
        <taxon>Neopterygii</taxon>
        <taxon>Teleostei</taxon>
        <taxon>Neoteleostei</taxon>
        <taxon>Acanthomorphata</taxon>
        <taxon>Gobiaria</taxon>
        <taxon>Gobiiformes</taxon>
        <taxon>Gobioidei</taxon>
        <taxon>Gobiidae</taxon>
        <taxon>Gobiinae</taxon>
        <taxon>Knipowitschia</taxon>
    </lineage>
</organism>
<feature type="transmembrane region" description="Helical" evidence="2">
    <location>
        <begin position="168"/>
        <end position="191"/>
    </location>
</feature>
<evidence type="ECO:0000256" key="1">
    <source>
        <dbReference type="SAM" id="MobiDB-lite"/>
    </source>
</evidence>